<sequence length="372" mass="41829">MKNKVLMLFLTLVLGIGIFLTTCMPVASKTKITDLVGREVELPDNVNKIACAGPGALRLIVYLNASDKIVGVEDVEKRWGSSGRPYAMAHREFKNLPSIGPGGPGRLPDTESLIRLNPDVLFMTYIDVRTADNIQSKTNIPVVVLSYGKLATFSKSLIKSLKLAGWIIGKDKRAKKVIDFIRAIEKDLKTRTRDISNRERPTVYVGGIGYRGAHGIESTEAKFPPFALVNARNVVDELGGWHHFIDKEKLLEWDPDIIFIDEGGFRLIKQDYQKNPQFYRSLKSFKNKNVYGLLPFNFYTTNIGTALADAYYVGKVLYPDRFENIRPEEKADEIYTFLVGKPVYIRMKKDFGGFGRIDLEKSSVKKGLPVSP</sequence>
<comment type="caution">
    <text evidence="2">The sequence shown here is derived from an EMBL/GenBank/DDBJ whole genome shotgun (WGS) entry which is preliminary data.</text>
</comment>
<dbReference type="EMBL" id="QMQB01000029">
    <property type="protein sequence ID" value="RLE14623.1"/>
    <property type="molecule type" value="Genomic_DNA"/>
</dbReference>
<dbReference type="InterPro" id="IPR050902">
    <property type="entry name" value="ABC_Transporter_SBP"/>
</dbReference>
<dbReference type="PANTHER" id="PTHR30535">
    <property type="entry name" value="VITAMIN B12-BINDING PROTEIN"/>
    <property type="match status" value="1"/>
</dbReference>
<feature type="domain" description="Fe/B12 periplasmic-binding" evidence="1">
    <location>
        <begin position="48"/>
        <end position="321"/>
    </location>
</feature>
<accession>A0A662DK06</accession>
<dbReference type="CDD" id="cd01147">
    <property type="entry name" value="HemV-2"/>
    <property type="match status" value="1"/>
</dbReference>
<dbReference type="PANTHER" id="PTHR30535:SF34">
    <property type="entry name" value="MOLYBDATE-BINDING PROTEIN MOLA"/>
    <property type="match status" value="1"/>
</dbReference>
<evidence type="ECO:0000313" key="2">
    <source>
        <dbReference type="EMBL" id="RLE14623.1"/>
    </source>
</evidence>
<dbReference type="Gene3D" id="3.40.50.1980">
    <property type="entry name" value="Nitrogenase molybdenum iron protein domain"/>
    <property type="match status" value="2"/>
</dbReference>
<dbReference type="Pfam" id="PF01497">
    <property type="entry name" value="Peripla_BP_2"/>
    <property type="match status" value="1"/>
</dbReference>
<proteinExistence type="predicted"/>
<reference evidence="2 3" key="1">
    <citation type="submission" date="2018-06" db="EMBL/GenBank/DDBJ databases">
        <title>Extensive metabolic versatility and redundancy in microbially diverse, dynamic hydrothermal sediments.</title>
        <authorList>
            <person name="Dombrowski N."/>
            <person name="Teske A."/>
            <person name="Baker B.J."/>
        </authorList>
    </citation>
    <scope>NUCLEOTIDE SEQUENCE [LARGE SCALE GENOMIC DNA]</scope>
    <source>
        <strain evidence="2">B19_G9</strain>
    </source>
</reference>
<dbReference type="Proteomes" id="UP000267654">
    <property type="component" value="Unassembled WGS sequence"/>
</dbReference>
<dbReference type="InterPro" id="IPR002491">
    <property type="entry name" value="ABC_transptr_periplasmic_BD"/>
</dbReference>
<gene>
    <name evidence="2" type="ORF">DRI96_01165</name>
</gene>
<evidence type="ECO:0000313" key="3">
    <source>
        <dbReference type="Proteomes" id="UP000267654"/>
    </source>
</evidence>
<dbReference type="SUPFAM" id="SSF53807">
    <property type="entry name" value="Helical backbone' metal receptor"/>
    <property type="match status" value="1"/>
</dbReference>
<protein>
    <submittedName>
        <fullName evidence="2">Iron ABC transporter substrate-binding protein</fullName>
    </submittedName>
</protein>
<name>A0A662DK06_UNCAE</name>
<evidence type="ECO:0000259" key="1">
    <source>
        <dbReference type="PROSITE" id="PS50983"/>
    </source>
</evidence>
<organism evidence="2 3">
    <name type="scientific">Aerophobetes bacterium</name>
    <dbReference type="NCBI Taxonomy" id="2030807"/>
    <lineage>
        <taxon>Bacteria</taxon>
        <taxon>Candidatus Aerophobota</taxon>
    </lineage>
</organism>
<dbReference type="AlphaFoldDB" id="A0A662DK06"/>
<dbReference type="PROSITE" id="PS50983">
    <property type="entry name" value="FE_B12_PBP"/>
    <property type="match status" value="1"/>
</dbReference>